<evidence type="ECO:0000313" key="1">
    <source>
        <dbReference type="EMBL" id="KKB96022.1"/>
    </source>
</evidence>
<name>A0A0F5MPN1_9RICK</name>
<sequence>DIILKSLELGHVEIITDKSMEELFYKDIKEIILKALELDHVEIITDKLIERIHDNHYTGDIVLEALKKGYLDKLLKTTLFSGDEIKNLIAVGKIFAKDGHQDSFINYLRSFSDLDDGLAKFNIIYKSLPSNLNEDTKLSFLIKFFEKISFNKLEFESNLLAVLNSFKGEEYVQQIIKGKSLDIVNEFMTDIDPNNIPLLNKIEIDNSDITSLIKSNMNDNKMHEVGSILNPNKPEYYNKNVEQVKANIEHQSKIEQTLKLNSDELKTIQIDKFNKLSKSFEDTLNNYQQNRVNEAFQIKTEEMLKVNSDESKLIPITYLNGILKQNNFWDLCSQYEQHVKEGASSFSIFTELNPHGGDNKITGKHSDIFQPEEYL</sequence>
<proteinExistence type="predicted"/>
<accession>A0A0F5MPN1</accession>
<dbReference type="Proteomes" id="UP000033358">
    <property type="component" value="Unassembled WGS sequence"/>
</dbReference>
<reference evidence="1 2" key="1">
    <citation type="submission" date="2015-02" db="EMBL/GenBank/DDBJ databases">
        <title>Single cell genomics of a rare environmental alphaproteobacterium provides unique insights into Rickettsiaceae evolution.</title>
        <authorList>
            <person name="Martijn J."/>
            <person name="Schulz F."/>
            <person name="Zaremba-Niedzwiedzka K."/>
            <person name="Viklund J."/>
            <person name="Stepanauskas R."/>
            <person name="Andersson S.G.E."/>
            <person name="Horn M."/>
            <person name="Guy L."/>
            <person name="Ettema T.J.G."/>
        </authorList>
    </citation>
    <scope>NUCLEOTIDE SEQUENCE [LARGE SCALE GENOMIC DNA]</scope>
    <source>
        <strain evidence="1 2">SCGC AAA041-L04</strain>
    </source>
</reference>
<feature type="non-terminal residue" evidence="1">
    <location>
        <position position="1"/>
    </location>
</feature>
<organism evidence="1 2">
    <name type="scientific">Candidatus Arcanibacter lacustris</name>
    <dbReference type="NCBI Taxonomy" id="1607817"/>
    <lineage>
        <taxon>Bacteria</taxon>
        <taxon>Pseudomonadati</taxon>
        <taxon>Pseudomonadota</taxon>
        <taxon>Alphaproteobacteria</taxon>
        <taxon>Rickettsiales</taxon>
        <taxon>Candidatus Arcanibacter</taxon>
    </lineage>
</organism>
<dbReference type="AlphaFoldDB" id="A0A0F5MPN1"/>
<protein>
    <submittedName>
        <fullName evidence="1">Uncharacterized protein</fullName>
    </submittedName>
</protein>
<keyword evidence="2" id="KW-1185">Reference proteome</keyword>
<comment type="caution">
    <text evidence="1">The sequence shown here is derived from an EMBL/GenBank/DDBJ whole genome shotgun (WGS) entry which is preliminary data.</text>
</comment>
<evidence type="ECO:0000313" key="2">
    <source>
        <dbReference type="Proteomes" id="UP000033358"/>
    </source>
</evidence>
<gene>
    <name evidence="1" type="ORF">SZ25_00896</name>
</gene>
<dbReference type="EMBL" id="JYHA01000150">
    <property type="protein sequence ID" value="KKB96022.1"/>
    <property type="molecule type" value="Genomic_DNA"/>
</dbReference>